<organism evidence="2 3">
    <name type="scientific">Psilocybe cf. subviscida</name>
    <dbReference type="NCBI Taxonomy" id="2480587"/>
    <lineage>
        <taxon>Eukaryota</taxon>
        <taxon>Fungi</taxon>
        <taxon>Dikarya</taxon>
        <taxon>Basidiomycota</taxon>
        <taxon>Agaricomycotina</taxon>
        <taxon>Agaricomycetes</taxon>
        <taxon>Agaricomycetidae</taxon>
        <taxon>Agaricales</taxon>
        <taxon>Agaricineae</taxon>
        <taxon>Strophariaceae</taxon>
        <taxon>Psilocybe</taxon>
    </lineage>
</organism>
<sequence length="447" mass="49360">MQREETQFSQNFSSADVRSGDGAGGGRGGDIGSYNSVNSNNTVNNNTTYHIHSGEKLLSIPRLPLQLSASLSSRESRSRLDSNSPSPSPVVNPLYASHPCFVFNEEGQALDLSNSDQKTIRSSPFHAGQNQQWSLSDDGQGKFAFMCMENGQYLAFKRLEEDAALFLSITPFYWQVFTYGEKYRIDIPKLPPGVPQSNLSLSIGSHVASLRSNFETHNTMLYILADTTENRAKIQALETASTAGMLTPIPPNIVHPQDDTPIDFVYGYDYNGGDNQQWVVHTDGRGGATIRSRDIPLYVTCREPELDSKLALNPSPFTWQMTKDDEGYRFSVPETNFALSLGGCGRIRYLHEQPGTCVYLMDNSTQSVALMKAKIVSSSTILLKFQKLPDSKRRGIPNHGEESKTLPTTSEANRPPLPKYSSRLKSWKKSRNTTGGGSSSSKDCTVQ</sequence>
<gene>
    <name evidence="2" type="ORF">D9619_008806</name>
</gene>
<evidence type="ECO:0008006" key="4">
    <source>
        <dbReference type="Google" id="ProtNLM"/>
    </source>
</evidence>
<dbReference type="SUPFAM" id="SSF50370">
    <property type="entry name" value="Ricin B-like lectins"/>
    <property type="match status" value="2"/>
</dbReference>
<feature type="region of interest" description="Disordered" evidence="1">
    <location>
        <begin position="1"/>
        <end position="39"/>
    </location>
</feature>
<keyword evidence="3" id="KW-1185">Reference proteome</keyword>
<accession>A0A8H5BA31</accession>
<dbReference type="Gene3D" id="2.80.10.50">
    <property type="match status" value="2"/>
</dbReference>
<feature type="compositionally biased region" description="Basic and acidic residues" evidence="1">
    <location>
        <begin position="391"/>
        <end position="404"/>
    </location>
</feature>
<dbReference type="OrthoDB" id="3064814at2759"/>
<dbReference type="InterPro" id="IPR035992">
    <property type="entry name" value="Ricin_B-like_lectins"/>
</dbReference>
<evidence type="ECO:0000313" key="2">
    <source>
        <dbReference type="EMBL" id="KAF5319308.1"/>
    </source>
</evidence>
<dbReference type="AlphaFoldDB" id="A0A8H5BA31"/>
<comment type="caution">
    <text evidence="2">The sequence shown here is derived from an EMBL/GenBank/DDBJ whole genome shotgun (WGS) entry which is preliminary data.</text>
</comment>
<feature type="region of interest" description="Disordered" evidence="1">
    <location>
        <begin position="391"/>
        <end position="447"/>
    </location>
</feature>
<dbReference type="EMBL" id="JAACJJ010000029">
    <property type="protein sequence ID" value="KAF5319308.1"/>
    <property type="molecule type" value="Genomic_DNA"/>
</dbReference>
<feature type="compositionally biased region" description="Gly residues" evidence="1">
    <location>
        <begin position="21"/>
        <end position="31"/>
    </location>
</feature>
<evidence type="ECO:0000313" key="3">
    <source>
        <dbReference type="Proteomes" id="UP000567179"/>
    </source>
</evidence>
<reference evidence="2 3" key="1">
    <citation type="journal article" date="2020" name="ISME J.">
        <title>Uncovering the hidden diversity of litter-decomposition mechanisms in mushroom-forming fungi.</title>
        <authorList>
            <person name="Floudas D."/>
            <person name="Bentzer J."/>
            <person name="Ahren D."/>
            <person name="Johansson T."/>
            <person name="Persson P."/>
            <person name="Tunlid A."/>
        </authorList>
    </citation>
    <scope>NUCLEOTIDE SEQUENCE [LARGE SCALE GENOMIC DNA]</scope>
    <source>
        <strain evidence="2 3">CBS 101986</strain>
    </source>
</reference>
<name>A0A8H5BA31_9AGAR</name>
<evidence type="ECO:0000256" key="1">
    <source>
        <dbReference type="SAM" id="MobiDB-lite"/>
    </source>
</evidence>
<proteinExistence type="predicted"/>
<protein>
    <recommendedName>
        <fullName evidence="4">Ricin B lectin domain-containing protein</fullName>
    </recommendedName>
</protein>
<dbReference type="Proteomes" id="UP000567179">
    <property type="component" value="Unassembled WGS sequence"/>
</dbReference>